<proteinExistence type="predicted"/>
<name>A0A6J5SMT4_9CAUD</name>
<evidence type="ECO:0000313" key="3">
    <source>
        <dbReference type="EMBL" id="CAB4216318.1"/>
    </source>
</evidence>
<reference evidence="3" key="1">
    <citation type="submission" date="2020-05" db="EMBL/GenBank/DDBJ databases">
        <authorList>
            <person name="Chiriac C."/>
            <person name="Salcher M."/>
            <person name="Ghai R."/>
            <person name="Kavagutti S V."/>
        </authorList>
    </citation>
    <scope>NUCLEOTIDE SEQUENCE</scope>
</reference>
<sequence length="165" mass="18165">MSASHNFSAEEIMEYNLKGIQRGLNIIMVELQIDMRLRLSHHGGGRKYVVTKSGTIHQASAAGQPPAVRTGRLRNSVQTDKKNADSSLHAVGTKVKGIYGDVVALALTGLVPYARFLEYGTKKMKPRPFIVPSLNAVRPRAQQNISDQMLKSIALMKKRAMKVVP</sequence>
<dbReference type="EMBL" id="LR797065">
    <property type="protein sequence ID" value="CAB4184790.1"/>
    <property type="molecule type" value="Genomic_DNA"/>
</dbReference>
<evidence type="ECO:0000313" key="1">
    <source>
        <dbReference type="EMBL" id="CAB4184790.1"/>
    </source>
</evidence>
<gene>
    <name evidence="1" type="ORF">UFOVP1128_39</name>
    <name evidence="2" type="ORF">UFOVP1237_7</name>
    <name evidence="3" type="ORF">UFOVP1489_13</name>
    <name evidence="4" type="ORF">UFOVP1575_4</name>
</gene>
<dbReference type="InterPro" id="IPR010064">
    <property type="entry name" value="HK97-gp10_tail"/>
</dbReference>
<organism evidence="3">
    <name type="scientific">uncultured Caudovirales phage</name>
    <dbReference type="NCBI Taxonomy" id="2100421"/>
    <lineage>
        <taxon>Viruses</taxon>
        <taxon>Duplodnaviria</taxon>
        <taxon>Heunggongvirae</taxon>
        <taxon>Uroviricota</taxon>
        <taxon>Caudoviricetes</taxon>
        <taxon>Peduoviridae</taxon>
        <taxon>Maltschvirus</taxon>
        <taxon>Maltschvirus maltsch</taxon>
    </lineage>
</organism>
<protein>
    <submittedName>
        <fullName evidence="3">Phge_HK97_gp10, phage protein, HK97 gp10 family</fullName>
    </submittedName>
</protein>
<evidence type="ECO:0000313" key="4">
    <source>
        <dbReference type="EMBL" id="CAB5230383.1"/>
    </source>
</evidence>
<dbReference type="EMBL" id="LR797184">
    <property type="protein sequence ID" value="CAB4192125.1"/>
    <property type="molecule type" value="Genomic_DNA"/>
</dbReference>
<dbReference type="EMBL" id="LR797438">
    <property type="protein sequence ID" value="CAB4216318.1"/>
    <property type="molecule type" value="Genomic_DNA"/>
</dbReference>
<dbReference type="NCBIfam" id="TIGR01725">
    <property type="entry name" value="phge_HK97_gp10"/>
    <property type="match status" value="1"/>
</dbReference>
<accession>A0A6J5SMT4</accession>
<evidence type="ECO:0000313" key="2">
    <source>
        <dbReference type="EMBL" id="CAB4192125.1"/>
    </source>
</evidence>
<dbReference type="EMBL" id="LR798418">
    <property type="protein sequence ID" value="CAB5230383.1"/>
    <property type="molecule type" value="Genomic_DNA"/>
</dbReference>